<evidence type="ECO:0000313" key="2">
    <source>
        <dbReference type="EMBL" id="TRY57512.1"/>
    </source>
</evidence>
<evidence type="ECO:0000313" key="3">
    <source>
        <dbReference type="Proteomes" id="UP000316079"/>
    </source>
</evidence>
<protein>
    <submittedName>
        <fullName evidence="2">Uncharacterized protein</fullName>
    </submittedName>
</protein>
<organism evidence="2 3">
    <name type="scientific">Danionella cerebrum</name>
    <dbReference type="NCBI Taxonomy" id="2873325"/>
    <lineage>
        <taxon>Eukaryota</taxon>
        <taxon>Metazoa</taxon>
        <taxon>Chordata</taxon>
        <taxon>Craniata</taxon>
        <taxon>Vertebrata</taxon>
        <taxon>Euteleostomi</taxon>
        <taxon>Actinopterygii</taxon>
        <taxon>Neopterygii</taxon>
        <taxon>Teleostei</taxon>
        <taxon>Ostariophysi</taxon>
        <taxon>Cypriniformes</taxon>
        <taxon>Danionidae</taxon>
        <taxon>Danioninae</taxon>
        <taxon>Danionella</taxon>
    </lineage>
</organism>
<feature type="compositionally biased region" description="Polar residues" evidence="1">
    <location>
        <begin position="61"/>
        <end position="73"/>
    </location>
</feature>
<gene>
    <name evidence="2" type="ORF">DNTS_023470</name>
</gene>
<comment type="caution">
    <text evidence="2">The sequence shown here is derived from an EMBL/GenBank/DDBJ whole genome shotgun (WGS) entry which is preliminary data.</text>
</comment>
<keyword evidence="3" id="KW-1185">Reference proteome</keyword>
<accession>A0A553MWE3</accession>
<dbReference type="Proteomes" id="UP000316079">
    <property type="component" value="Unassembled WGS sequence"/>
</dbReference>
<feature type="compositionally biased region" description="Basic residues" evidence="1">
    <location>
        <begin position="43"/>
        <end position="59"/>
    </location>
</feature>
<feature type="region of interest" description="Disordered" evidence="1">
    <location>
        <begin position="1"/>
        <end position="84"/>
    </location>
</feature>
<proteinExistence type="predicted"/>
<reference evidence="2 3" key="1">
    <citation type="journal article" date="2019" name="Sci. Data">
        <title>Hybrid genome assembly and annotation of Danionella translucida.</title>
        <authorList>
            <person name="Kadobianskyi M."/>
            <person name="Schulze L."/>
            <person name="Schuelke M."/>
            <person name="Judkewitz B."/>
        </authorList>
    </citation>
    <scope>NUCLEOTIDE SEQUENCE [LARGE SCALE GENOMIC DNA]</scope>
    <source>
        <strain evidence="2 3">Bolton</strain>
    </source>
</reference>
<sequence>MSFQSKLWLRNNPQQVVQEKPAQRSNDGLSSTSAGIYSASPVRWKKKKRKKKKRQKRTKQPQDFTSTSSTCQLSPREKTALTTF</sequence>
<evidence type="ECO:0000256" key="1">
    <source>
        <dbReference type="SAM" id="MobiDB-lite"/>
    </source>
</evidence>
<feature type="compositionally biased region" description="Polar residues" evidence="1">
    <location>
        <begin position="1"/>
        <end position="35"/>
    </location>
</feature>
<name>A0A553MWE3_9TELE</name>
<dbReference type="EMBL" id="SRMA01027233">
    <property type="protein sequence ID" value="TRY57512.1"/>
    <property type="molecule type" value="Genomic_DNA"/>
</dbReference>
<feature type="compositionally biased region" description="Basic and acidic residues" evidence="1">
    <location>
        <begin position="75"/>
        <end position="84"/>
    </location>
</feature>
<dbReference type="AlphaFoldDB" id="A0A553MWE3"/>